<feature type="chain" id="PRO_5042002216" description="Secreted protein" evidence="1">
    <location>
        <begin position="20"/>
        <end position="75"/>
    </location>
</feature>
<evidence type="ECO:0008006" key="4">
    <source>
        <dbReference type="Google" id="ProtNLM"/>
    </source>
</evidence>
<dbReference type="AlphaFoldDB" id="A0AAD7MYI7"/>
<reference evidence="2" key="1">
    <citation type="submission" date="2023-03" db="EMBL/GenBank/DDBJ databases">
        <title>Massive genome expansion in bonnet fungi (Mycena s.s.) driven by repeated elements and novel gene families across ecological guilds.</title>
        <authorList>
            <consortium name="Lawrence Berkeley National Laboratory"/>
            <person name="Harder C.B."/>
            <person name="Miyauchi S."/>
            <person name="Viragh M."/>
            <person name="Kuo A."/>
            <person name="Thoen E."/>
            <person name="Andreopoulos B."/>
            <person name="Lu D."/>
            <person name="Skrede I."/>
            <person name="Drula E."/>
            <person name="Henrissat B."/>
            <person name="Morin E."/>
            <person name="Kohler A."/>
            <person name="Barry K."/>
            <person name="LaButti K."/>
            <person name="Morin E."/>
            <person name="Salamov A."/>
            <person name="Lipzen A."/>
            <person name="Mereny Z."/>
            <person name="Hegedus B."/>
            <person name="Baldrian P."/>
            <person name="Stursova M."/>
            <person name="Weitz H."/>
            <person name="Taylor A."/>
            <person name="Grigoriev I.V."/>
            <person name="Nagy L.G."/>
            <person name="Martin F."/>
            <person name="Kauserud H."/>
        </authorList>
    </citation>
    <scope>NUCLEOTIDE SEQUENCE</scope>
    <source>
        <strain evidence="2">CBHHK182m</strain>
    </source>
</reference>
<gene>
    <name evidence="2" type="ORF">B0H16DRAFT_1570063</name>
</gene>
<keyword evidence="1" id="KW-0732">Signal</keyword>
<keyword evidence="3" id="KW-1185">Reference proteome</keyword>
<evidence type="ECO:0000313" key="2">
    <source>
        <dbReference type="EMBL" id="KAJ7738577.1"/>
    </source>
</evidence>
<feature type="signal peptide" evidence="1">
    <location>
        <begin position="1"/>
        <end position="19"/>
    </location>
</feature>
<name>A0AAD7MYI7_9AGAR</name>
<sequence length="75" mass="8710">MRNFAWWVCWCARLRVHAAGSCSELMFRNLEQNASDNAKPESHRGPYFGLEAERCQHRGLVLAWSRMSDLIGDRN</sequence>
<organism evidence="2 3">
    <name type="scientific">Mycena metata</name>
    <dbReference type="NCBI Taxonomy" id="1033252"/>
    <lineage>
        <taxon>Eukaryota</taxon>
        <taxon>Fungi</taxon>
        <taxon>Dikarya</taxon>
        <taxon>Basidiomycota</taxon>
        <taxon>Agaricomycotina</taxon>
        <taxon>Agaricomycetes</taxon>
        <taxon>Agaricomycetidae</taxon>
        <taxon>Agaricales</taxon>
        <taxon>Marasmiineae</taxon>
        <taxon>Mycenaceae</taxon>
        <taxon>Mycena</taxon>
    </lineage>
</organism>
<accession>A0AAD7MYI7</accession>
<comment type="caution">
    <text evidence="2">The sequence shown here is derived from an EMBL/GenBank/DDBJ whole genome shotgun (WGS) entry which is preliminary data.</text>
</comment>
<evidence type="ECO:0000256" key="1">
    <source>
        <dbReference type="SAM" id="SignalP"/>
    </source>
</evidence>
<proteinExistence type="predicted"/>
<dbReference type="Proteomes" id="UP001215598">
    <property type="component" value="Unassembled WGS sequence"/>
</dbReference>
<dbReference type="EMBL" id="JARKIB010000111">
    <property type="protein sequence ID" value="KAJ7738577.1"/>
    <property type="molecule type" value="Genomic_DNA"/>
</dbReference>
<evidence type="ECO:0000313" key="3">
    <source>
        <dbReference type="Proteomes" id="UP001215598"/>
    </source>
</evidence>
<protein>
    <recommendedName>
        <fullName evidence="4">Secreted protein</fullName>
    </recommendedName>
</protein>